<evidence type="ECO:0000313" key="3">
    <source>
        <dbReference type="Proteomes" id="UP000061135"/>
    </source>
</evidence>
<dbReference type="Gene3D" id="3.40.50.1820">
    <property type="entry name" value="alpha/beta hydrolase"/>
    <property type="match status" value="2"/>
</dbReference>
<dbReference type="GO" id="GO:0016042">
    <property type="term" value="P:lipid catabolic process"/>
    <property type="evidence" value="ECO:0007669"/>
    <property type="project" value="InterPro"/>
</dbReference>
<dbReference type="Pfam" id="PF03583">
    <property type="entry name" value="LIP"/>
    <property type="match status" value="2"/>
</dbReference>
<sequence length="433" mass="46298">MKNVFKVSLSALFFIGLTPLCVQAAPPLPPFYEAVTKMSPVGKLGQIVKQEKIKTSVKGAQAWRIAYISSDVAERKTITTGVIIAPLGAAPKEGRPILAWAHGTTGSAQNCGPSQIIDPTAPLNEYFLADGNSWTDYGIPNVEQFIKEGYVIVATDYQGLGGGGKHQYAIAGTNGRDVINSVRAASSMKGPGAGKKAIAYGWSQGGGAILAAASLLDYQSLQGTAADNLQYLGFVGLAPDDQAAMLRNPPTDELGANKLINEFTQANVPNIFLFAHYVMGLWGAQAAYPHLKLTDILTNEGAEFVDKLASNKCVHVMADSFNYAYGEKYKSLLKPQASNSLAWVKALIDGSVKPVKPVVPVVIYWGTKDTAVPPIEHELYQKQMCAMGANIQRVQLPGEQTHFSTPGVSAPMYLAWIKDRIAGKQLANGCPVN</sequence>
<proteinExistence type="predicted"/>
<dbReference type="PANTHER" id="PTHR34853:SF1">
    <property type="entry name" value="LIPASE 5"/>
    <property type="match status" value="1"/>
</dbReference>
<evidence type="ECO:0000313" key="2">
    <source>
        <dbReference type="EMBL" id="AKD25993.1"/>
    </source>
</evidence>
<dbReference type="STRING" id="1835254.CL55_00016600"/>
<dbReference type="GO" id="GO:0004806">
    <property type="term" value="F:triacylglycerol lipase activity"/>
    <property type="evidence" value="ECO:0007669"/>
    <property type="project" value="InterPro"/>
</dbReference>
<dbReference type="PIRSF" id="PIRSF029171">
    <property type="entry name" value="Esterase_LipA"/>
    <property type="match status" value="1"/>
</dbReference>
<accession>A0A0E3V227</accession>
<keyword evidence="1" id="KW-0732">Signal</keyword>
<dbReference type="InterPro" id="IPR029058">
    <property type="entry name" value="AB_hydrolase_fold"/>
</dbReference>
<feature type="chain" id="PRO_5002413342" evidence="1">
    <location>
        <begin position="25"/>
        <end position="433"/>
    </location>
</feature>
<dbReference type="AlphaFoldDB" id="A0A0E3V227"/>
<keyword evidence="3" id="KW-1185">Reference proteome</keyword>
<evidence type="ECO:0000256" key="1">
    <source>
        <dbReference type="SAM" id="SignalP"/>
    </source>
</evidence>
<dbReference type="RefSeq" id="WP_046330679.1">
    <property type="nucleotide sequence ID" value="NZ_CP007501.1"/>
</dbReference>
<dbReference type="EMBL" id="CP007501">
    <property type="protein sequence ID" value="AKD25993.1"/>
    <property type="molecule type" value="Genomic_DNA"/>
</dbReference>
<dbReference type="HOGENOM" id="CLU_029538_3_3_4"/>
<dbReference type="KEGG" id="pdq:CL55_00016600"/>
<organism evidence="2 3">
    <name type="scientific">Polynucleobacter duraquae</name>
    <dbReference type="NCBI Taxonomy" id="1835254"/>
    <lineage>
        <taxon>Bacteria</taxon>
        <taxon>Pseudomonadati</taxon>
        <taxon>Pseudomonadota</taxon>
        <taxon>Betaproteobacteria</taxon>
        <taxon>Burkholderiales</taxon>
        <taxon>Burkholderiaceae</taxon>
        <taxon>Polynucleobacter</taxon>
    </lineage>
</organism>
<feature type="signal peptide" evidence="1">
    <location>
        <begin position="1"/>
        <end position="24"/>
    </location>
</feature>
<dbReference type="OrthoDB" id="9955at2"/>
<dbReference type="Proteomes" id="UP000061135">
    <property type="component" value="Chromosome"/>
</dbReference>
<reference evidence="2 3" key="1">
    <citation type="submission" date="2014-03" db="EMBL/GenBank/DDBJ databases">
        <title>Genome of Polynucleobacter strain MWH-MoK4.</title>
        <authorList>
            <person name="Hahn M.W."/>
        </authorList>
    </citation>
    <scope>NUCLEOTIDE SEQUENCE [LARGE SCALE GENOMIC DNA]</scope>
    <source>
        <strain evidence="2 3">MWH-MoK4</strain>
    </source>
</reference>
<protein>
    <submittedName>
        <fullName evidence="2">Secretory lipase</fullName>
    </submittedName>
</protein>
<dbReference type="PANTHER" id="PTHR34853">
    <property type="match status" value="1"/>
</dbReference>
<name>A0A0E3V227_9BURK</name>
<dbReference type="SUPFAM" id="SSF53474">
    <property type="entry name" value="alpha/beta-Hydrolases"/>
    <property type="match status" value="1"/>
</dbReference>
<dbReference type="InterPro" id="IPR005152">
    <property type="entry name" value="Lipase_secreted"/>
</dbReference>
<gene>
    <name evidence="2" type="ORF">CL55_00016600</name>
</gene>
<dbReference type="PATRIC" id="fig|576611.7.peg.1686"/>